<evidence type="ECO:0000313" key="1">
    <source>
        <dbReference type="EMBL" id="TFK22884.1"/>
    </source>
</evidence>
<dbReference type="EMBL" id="ML210230">
    <property type="protein sequence ID" value="TFK22884.1"/>
    <property type="molecule type" value="Genomic_DNA"/>
</dbReference>
<dbReference type="Proteomes" id="UP000307440">
    <property type="component" value="Unassembled WGS sequence"/>
</dbReference>
<proteinExistence type="predicted"/>
<name>A0A5C3KR59_COPMA</name>
<evidence type="ECO:0000313" key="2">
    <source>
        <dbReference type="Proteomes" id="UP000307440"/>
    </source>
</evidence>
<protein>
    <submittedName>
        <fullName evidence="1">Uncharacterized protein</fullName>
    </submittedName>
</protein>
<dbReference type="AlphaFoldDB" id="A0A5C3KR59"/>
<sequence length="336" mass="37881">MALTFKYGMQGDDKDLEERIELNREALSLVSDLSPSTRVIALNNLAVSGFVLFEQRKEYHDLDECISLARQGLRDASVNHQVYYVLSTLANALFSRFVRRGDSQDLEDCILTSRRMFKVLPDSNIEHASSLCSPARSLAKLYETTQELKHLRCTSKILGNLQQTLSPKNLRMLLAIVFLSTARSVFWSQALQLRTSLGQLELSHPSLAKELQSTSHQLEAASYKTVERGNTYSLSQKREETLKAVWELDGFHDFLLPQLFASLKEAAHDGPIIFLNANDDGYNAIILRPGGGLQHVPLPLMWSAVLRLLRVEVRNLSHGRVCTPWVRAPHSQDARP</sequence>
<dbReference type="OrthoDB" id="3049214at2759"/>
<reference evidence="1 2" key="1">
    <citation type="journal article" date="2019" name="Nat. Ecol. Evol.">
        <title>Megaphylogeny resolves global patterns of mushroom evolution.</title>
        <authorList>
            <person name="Varga T."/>
            <person name="Krizsan K."/>
            <person name="Foldi C."/>
            <person name="Dima B."/>
            <person name="Sanchez-Garcia M."/>
            <person name="Sanchez-Ramirez S."/>
            <person name="Szollosi G.J."/>
            <person name="Szarkandi J.G."/>
            <person name="Papp V."/>
            <person name="Albert L."/>
            <person name="Andreopoulos W."/>
            <person name="Angelini C."/>
            <person name="Antonin V."/>
            <person name="Barry K.W."/>
            <person name="Bougher N.L."/>
            <person name="Buchanan P."/>
            <person name="Buyck B."/>
            <person name="Bense V."/>
            <person name="Catcheside P."/>
            <person name="Chovatia M."/>
            <person name="Cooper J."/>
            <person name="Damon W."/>
            <person name="Desjardin D."/>
            <person name="Finy P."/>
            <person name="Geml J."/>
            <person name="Haridas S."/>
            <person name="Hughes K."/>
            <person name="Justo A."/>
            <person name="Karasinski D."/>
            <person name="Kautmanova I."/>
            <person name="Kiss B."/>
            <person name="Kocsube S."/>
            <person name="Kotiranta H."/>
            <person name="LaButti K.M."/>
            <person name="Lechner B.E."/>
            <person name="Liimatainen K."/>
            <person name="Lipzen A."/>
            <person name="Lukacs Z."/>
            <person name="Mihaltcheva S."/>
            <person name="Morgado L.N."/>
            <person name="Niskanen T."/>
            <person name="Noordeloos M.E."/>
            <person name="Ohm R.A."/>
            <person name="Ortiz-Santana B."/>
            <person name="Ovrebo C."/>
            <person name="Racz N."/>
            <person name="Riley R."/>
            <person name="Savchenko A."/>
            <person name="Shiryaev A."/>
            <person name="Soop K."/>
            <person name="Spirin V."/>
            <person name="Szebenyi C."/>
            <person name="Tomsovsky M."/>
            <person name="Tulloss R.E."/>
            <person name="Uehling J."/>
            <person name="Grigoriev I.V."/>
            <person name="Vagvolgyi C."/>
            <person name="Papp T."/>
            <person name="Martin F.M."/>
            <person name="Miettinen O."/>
            <person name="Hibbett D.S."/>
            <person name="Nagy L.G."/>
        </authorList>
    </citation>
    <scope>NUCLEOTIDE SEQUENCE [LARGE SCALE GENOMIC DNA]</scope>
    <source>
        <strain evidence="1 2">CBS 121175</strain>
    </source>
</reference>
<keyword evidence="2" id="KW-1185">Reference proteome</keyword>
<organism evidence="1 2">
    <name type="scientific">Coprinopsis marcescibilis</name>
    <name type="common">Agaric fungus</name>
    <name type="synonym">Psathyrella marcescibilis</name>
    <dbReference type="NCBI Taxonomy" id="230819"/>
    <lineage>
        <taxon>Eukaryota</taxon>
        <taxon>Fungi</taxon>
        <taxon>Dikarya</taxon>
        <taxon>Basidiomycota</taxon>
        <taxon>Agaricomycotina</taxon>
        <taxon>Agaricomycetes</taxon>
        <taxon>Agaricomycetidae</taxon>
        <taxon>Agaricales</taxon>
        <taxon>Agaricineae</taxon>
        <taxon>Psathyrellaceae</taxon>
        <taxon>Coprinopsis</taxon>
    </lineage>
</organism>
<dbReference type="STRING" id="230819.A0A5C3KR59"/>
<gene>
    <name evidence="1" type="ORF">FA15DRAFT_705970</name>
</gene>
<accession>A0A5C3KR59</accession>